<keyword evidence="3" id="KW-1185">Reference proteome</keyword>
<dbReference type="AlphaFoldDB" id="A0A1W1VYJ8"/>
<gene>
    <name evidence="2" type="ORF">SAMN00808754_2170</name>
</gene>
<feature type="transmembrane region" description="Helical" evidence="1">
    <location>
        <begin position="9"/>
        <end position="29"/>
    </location>
</feature>
<protein>
    <submittedName>
        <fullName evidence="2">Uncharacterized protein</fullName>
    </submittedName>
</protein>
<dbReference type="RefSeq" id="WP_084665733.1">
    <property type="nucleotide sequence ID" value="NZ_LT838272.1"/>
</dbReference>
<dbReference type="OrthoDB" id="2604018at2"/>
<keyword evidence="1" id="KW-1133">Transmembrane helix</keyword>
<keyword evidence="1" id="KW-0812">Transmembrane</keyword>
<name>A0A1W1VYJ8_9FIRM</name>
<feature type="transmembrane region" description="Helical" evidence="1">
    <location>
        <begin position="49"/>
        <end position="69"/>
    </location>
</feature>
<keyword evidence="1" id="KW-0472">Membrane</keyword>
<sequence length="105" mass="11074">MGTAKETKIAAALVGTGLGMLALALAHMISELNKAFSDAITLHKGIGPYSGKMLIAAVVWLVSWAILSATLKPTFSLRNALITLLVLAALATLILYPPFLWLLEG</sequence>
<reference evidence="2 3" key="1">
    <citation type="submission" date="2017-04" db="EMBL/GenBank/DDBJ databases">
        <authorList>
            <person name="Afonso C.L."/>
            <person name="Miller P.J."/>
            <person name="Scott M.A."/>
            <person name="Spackman E."/>
            <person name="Goraichik I."/>
            <person name="Dimitrov K.M."/>
            <person name="Suarez D.L."/>
            <person name="Swayne D.E."/>
        </authorList>
    </citation>
    <scope>NUCLEOTIDE SEQUENCE [LARGE SCALE GENOMIC DNA]</scope>
    <source>
        <strain evidence="2 3">ToBE</strain>
    </source>
</reference>
<evidence type="ECO:0000313" key="3">
    <source>
        <dbReference type="Proteomes" id="UP000192569"/>
    </source>
</evidence>
<dbReference type="STRING" id="698762.SAMN00808754_2170"/>
<evidence type="ECO:0000313" key="2">
    <source>
        <dbReference type="EMBL" id="SMB98171.1"/>
    </source>
</evidence>
<proteinExistence type="predicted"/>
<accession>A0A1W1VYJ8</accession>
<organism evidence="2 3">
    <name type="scientific">Thermanaeromonas toyohensis ToBE</name>
    <dbReference type="NCBI Taxonomy" id="698762"/>
    <lineage>
        <taxon>Bacteria</taxon>
        <taxon>Bacillati</taxon>
        <taxon>Bacillota</taxon>
        <taxon>Clostridia</taxon>
        <taxon>Neomoorellales</taxon>
        <taxon>Neomoorellaceae</taxon>
        <taxon>Thermanaeromonas</taxon>
    </lineage>
</organism>
<evidence type="ECO:0000256" key="1">
    <source>
        <dbReference type="SAM" id="Phobius"/>
    </source>
</evidence>
<dbReference type="Proteomes" id="UP000192569">
    <property type="component" value="Chromosome I"/>
</dbReference>
<feature type="transmembrane region" description="Helical" evidence="1">
    <location>
        <begin position="81"/>
        <end position="103"/>
    </location>
</feature>
<dbReference type="EMBL" id="LT838272">
    <property type="protein sequence ID" value="SMB98171.1"/>
    <property type="molecule type" value="Genomic_DNA"/>
</dbReference>